<keyword evidence="4" id="KW-1185">Reference proteome</keyword>
<evidence type="ECO:0000256" key="2">
    <source>
        <dbReference type="SAM" id="Phobius"/>
    </source>
</evidence>
<dbReference type="Pfam" id="PF11241">
    <property type="entry name" value="DUF3043"/>
    <property type="match status" value="1"/>
</dbReference>
<dbReference type="EMBL" id="CP090958">
    <property type="protein sequence ID" value="WGW13495.1"/>
    <property type="molecule type" value="Genomic_DNA"/>
</dbReference>
<dbReference type="InterPro" id="IPR021403">
    <property type="entry name" value="DUF3043"/>
</dbReference>
<evidence type="ECO:0000313" key="3">
    <source>
        <dbReference type="EMBL" id="WGW13495.1"/>
    </source>
</evidence>
<proteinExistence type="predicted"/>
<accession>A0ABY8QYQ2</accession>
<feature type="transmembrane region" description="Helical" evidence="2">
    <location>
        <begin position="98"/>
        <end position="119"/>
    </location>
</feature>
<keyword evidence="2" id="KW-0472">Membrane</keyword>
<name>A0ABY8QYQ2_9MICO</name>
<protein>
    <submittedName>
        <fullName evidence="3">DUF3043 domain-containing protein</fullName>
    </submittedName>
</protein>
<feature type="region of interest" description="Disordered" evidence="1">
    <location>
        <begin position="1"/>
        <end position="84"/>
    </location>
</feature>
<organism evidence="3 4">
    <name type="scientific">Saxibacter everestensis</name>
    <dbReference type="NCBI Taxonomy" id="2909229"/>
    <lineage>
        <taxon>Bacteria</taxon>
        <taxon>Bacillati</taxon>
        <taxon>Actinomycetota</taxon>
        <taxon>Actinomycetes</taxon>
        <taxon>Micrococcales</taxon>
        <taxon>Brevibacteriaceae</taxon>
        <taxon>Saxibacter</taxon>
    </lineage>
</organism>
<keyword evidence="2" id="KW-0812">Transmembrane</keyword>
<dbReference type="Proteomes" id="UP001209083">
    <property type="component" value="Chromosome"/>
</dbReference>
<evidence type="ECO:0000256" key="1">
    <source>
        <dbReference type="SAM" id="MobiDB-lite"/>
    </source>
</evidence>
<feature type="compositionally biased region" description="Basic and acidic residues" evidence="1">
    <location>
        <begin position="48"/>
        <end position="84"/>
    </location>
</feature>
<gene>
    <name evidence="3" type="ORF">LWF01_06990</name>
</gene>
<keyword evidence="2" id="KW-1133">Transmembrane helix</keyword>
<evidence type="ECO:0000313" key="4">
    <source>
        <dbReference type="Proteomes" id="UP001209083"/>
    </source>
</evidence>
<reference evidence="3 4" key="1">
    <citation type="submission" date="2023-05" db="EMBL/GenBank/DDBJ databases">
        <title>Lithophilousrod everest ZFBP1038 complete genpme.</title>
        <authorList>
            <person name="Tian M."/>
        </authorList>
    </citation>
    <scope>NUCLEOTIDE SEQUENCE [LARGE SCALE GENOMIC DNA]</scope>
    <source>
        <strain evidence="3 4">ZFBP1038</strain>
    </source>
</reference>
<sequence>MFGRKQTPPEAPGPAPEDQPAGPGVGKGRPTPKRRDQEAARKRPLVPNDRKEAARRSREQEREQRGKAREAMLSGDERYLPARDRGPQRRYVRDVVDARVSVGEFFMPMAIVVLLLGFIQEPAFRFYSQMALYVVVLLVIADATIIGFTLKSRLKKKFGTGEVERGVVFYGIMRSLQIRRLRLPKPMVKRGRLKDD</sequence>
<dbReference type="RefSeq" id="WP_349640317.1">
    <property type="nucleotide sequence ID" value="NZ_CP090958.1"/>
</dbReference>
<feature type="transmembrane region" description="Helical" evidence="2">
    <location>
        <begin position="131"/>
        <end position="150"/>
    </location>
</feature>